<feature type="region of interest" description="Disordered" evidence="1">
    <location>
        <begin position="1"/>
        <end position="21"/>
    </location>
</feature>
<evidence type="ECO:0000256" key="1">
    <source>
        <dbReference type="SAM" id="MobiDB-lite"/>
    </source>
</evidence>
<feature type="transmembrane region" description="Helical" evidence="2">
    <location>
        <begin position="40"/>
        <end position="61"/>
    </location>
</feature>
<name>A0ABV0K587_9CYAN</name>
<feature type="compositionally biased region" description="Low complexity" evidence="1">
    <location>
        <begin position="218"/>
        <end position="239"/>
    </location>
</feature>
<protein>
    <recommendedName>
        <fullName evidence="5">Transmembrane protein</fullName>
    </recommendedName>
</protein>
<reference evidence="3 4" key="1">
    <citation type="submission" date="2022-04" db="EMBL/GenBank/DDBJ databases">
        <title>Positive selection, recombination, and allopatry shape intraspecific diversity of widespread and dominant cyanobacteria.</title>
        <authorList>
            <person name="Wei J."/>
            <person name="Shu W."/>
            <person name="Hu C."/>
        </authorList>
    </citation>
    <scope>NUCLEOTIDE SEQUENCE [LARGE SCALE GENOMIC DNA]</scope>
    <source>
        <strain evidence="3 4">DQ-A4</strain>
    </source>
</reference>
<keyword evidence="2" id="KW-1133">Transmembrane helix</keyword>
<keyword evidence="4" id="KW-1185">Reference proteome</keyword>
<feature type="region of interest" description="Disordered" evidence="1">
    <location>
        <begin position="204"/>
        <end position="242"/>
    </location>
</feature>
<gene>
    <name evidence="3" type="ORF">NC992_13725</name>
</gene>
<dbReference type="RefSeq" id="WP_190700668.1">
    <property type="nucleotide sequence ID" value="NZ_JAMPKX010000005.1"/>
</dbReference>
<dbReference type="Proteomes" id="UP001482513">
    <property type="component" value="Unassembled WGS sequence"/>
</dbReference>
<feature type="compositionally biased region" description="Basic residues" evidence="1">
    <location>
        <begin position="133"/>
        <end position="143"/>
    </location>
</feature>
<evidence type="ECO:0000256" key="2">
    <source>
        <dbReference type="SAM" id="Phobius"/>
    </source>
</evidence>
<keyword evidence="2" id="KW-0812">Transmembrane</keyword>
<accession>A0ABV0K587</accession>
<feature type="region of interest" description="Disordered" evidence="1">
    <location>
        <begin position="132"/>
        <end position="166"/>
    </location>
</feature>
<dbReference type="EMBL" id="JAMPKX010000005">
    <property type="protein sequence ID" value="MEP0947938.1"/>
    <property type="molecule type" value="Genomic_DNA"/>
</dbReference>
<keyword evidence="2" id="KW-0472">Membrane</keyword>
<comment type="caution">
    <text evidence="3">The sequence shown here is derived from an EMBL/GenBank/DDBJ whole genome shotgun (WGS) entry which is preliminary data.</text>
</comment>
<proteinExistence type="predicted"/>
<sequence length="268" mass="28779">MAQHFSGQPSPRPPQPFSEDRDPAVTSGLFWARLLTYRPLFLLGGLWLTLVCVSAIAYHGLMFNEPIEDAVPETPLTVLPLPADDAASAPEIVPEQEASPRSGVALWGLLSLVGLCAFGSFVLTQQIKVSSRATKRKKTRPRPVAKAPAPMQPSHPRRLAPYSPQRDGVVAPGVRLVETPMVEPHPAPVPARPRAGTVPQFRAVPQPGRWRDLPRGESPPVSASSTAPGPAATPAVVPPEADLPLDWAEGSVAHALDMRQRRSLSSLM</sequence>
<evidence type="ECO:0000313" key="4">
    <source>
        <dbReference type="Proteomes" id="UP001482513"/>
    </source>
</evidence>
<feature type="transmembrane region" description="Helical" evidence="2">
    <location>
        <begin position="104"/>
        <end position="123"/>
    </location>
</feature>
<evidence type="ECO:0000313" key="3">
    <source>
        <dbReference type="EMBL" id="MEP0947938.1"/>
    </source>
</evidence>
<organism evidence="3 4">
    <name type="scientific">Leptolyngbya subtilissima DQ-A4</name>
    <dbReference type="NCBI Taxonomy" id="2933933"/>
    <lineage>
        <taxon>Bacteria</taxon>
        <taxon>Bacillati</taxon>
        <taxon>Cyanobacteriota</taxon>
        <taxon>Cyanophyceae</taxon>
        <taxon>Leptolyngbyales</taxon>
        <taxon>Leptolyngbyaceae</taxon>
        <taxon>Leptolyngbya group</taxon>
        <taxon>Leptolyngbya</taxon>
    </lineage>
</organism>
<evidence type="ECO:0008006" key="5">
    <source>
        <dbReference type="Google" id="ProtNLM"/>
    </source>
</evidence>